<gene>
    <name evidence="3" type="ORF">C2H86_12930</name>
</gene>
<dbReference type="InterPro" id="IPR049492">
    <property type="entry name" value="BD-FAE-like_dom"/>
</dbReference>
<dbReference type="InterPro" id="IPR050300">
    <property type="entry name" value="GDXG_lipolytic_enzyme"/>
</dbReference>
<evidence type="ECO:0000259" key="2">
    <source>
        <dbReference type="Pfam" id="PF20434"/>
    </source>
</evidence>
<dbReference type="InterPro" id="IPR029058">
    <property type="entry name" value="AB_hydrolase_fold"/>
</dbReference>
<reference evidence="3 4" key="1">
    <citation type="submission" date="2020-02" db="EMBL/GenBank/DDBJ databases">
        <title>Pseudomonas Putida W5 Complete Genome Assembly.</title>
        <authorList>
            <person name="Yuan Z.-C."/>
            <person name="Shaw G.A."/>
            <person name="Cusano A.D."/>
            <person name="Caddey B.J."/>
            <person name="Weselowski B.J."/>
        </authorList>
    </citation>
    <scope>NUCLEOTIDE SEQUENCE [LARGE SCALE GENOMIC DNA]</scope>
    <source>
        <strain evidence="3 4">W5</strain>
    </source>
</reference>
<dbReference type="AlphaFoldDB" id="A0A6I6XMV6"/>
<sequence>MVDDYGSELQMDIYEPGEAAERSPSGVPIMVYVHGGGWVSGTPAETAATLRWFSEQGYLVLSPEYTLATADRATWDIAMPQVTCALAWVGQQAGELGGDPSRIAVLGGSAGANLALTATYAAADTQQALPCKGDVPKISAVVGLVPAVDPESVFNNTDPVMKGYDQQLVRAYLGGEPADHPNRVKAVQVGTYLSPLAPPTLIVGHKNDHIVPIAGIRDFVDRARDAGIDVAYKEVIWADHTTPLLNYNPVSQALRLQVLDFIRARGL</sequence>
<dbReference type="EMBL" id="CP026115">
    <property type="protein sequence ID" value="QHG65258.2"/>
    <property type="molecule type" value="Genomic_DNA"/>
</dbReference>
<evidence type="ECO:0000313" key="4">
    <source>
        <dbReference type="Proteomes" id="UP000464480"/>
    </source>
</evidence>
<dbReference type="Gene3D" id="3.40.50.1820">
    <property type="entry name" value="alpha/beta hydrolase"/>
    <property type="match status" value="1"/>
</dbReference>
<dbReference type="PANTHER" id="PTHR48081">
    <property type="entry name" value="AB HYDROLASE SUPERFAMILY PROTEIN C4A8.06C"/>
    <property type="match status" value="1"/>
</dbReference>
<dbReference type="Pfam" id="PF20434">
    <property type="entry name" value="BD-FAE"/>
    <property type="match status" value="1"/>
</dbReference>
<dbReference type="Proteomes" id="UP000464480">
    <property type="component" value="Chromosome"/>
</dbReference>
<accession>A0A6I6XMV6</accession>
<proteinExistence type="predicted"/>
<feature type="domain" description="BD-FAE-like" evidence="2">
    <location>
        <begin position="11"/>
        <end position="214"/>
    </location>
</feature>
<dbReference type="SUPFAM" id="SSF53474">
    <property type="entry name" value="alpha/beta-Hydrolases"/>
    <property type="match status" value="1"/>
</dbReference>
<protein>
    <submittedName>
        <fullName evidence="3">Alpha/beta hydrolase</fullName>
    </submittedName>
</protein>
<dbReference type="GO" id="GO:0016787">
    <property type="term" value="F:hydrolase activity"/>
    <property type="evidence" value="ECO:0007669"/>
    <property type="project" value="UniProtKB-KW"/>
</dbReference>
<keyword evidence="1 3" id="KW-0378">Hydrolase</keyword>
<evidence type="ECO:0000256" key="1">
    <source>
        <dbReference type="ARBA" id="ARBA00022801"/>
    </source>
</evidence>
<name>A0A6I6XMV6_PSEPU</name>
<organism evidence="3 4">
    <name type="scientific">Pseudomonas putida</name>
    <name type="common">Arthrobacter siderocapsulatus</name>
    <dbReference type="NCBI Taxonomy" id="303"/>
    <lineage>
        <taxon>Bacteria</taxon>
        <taxon>Pseudomonadati</taxon>
        <taxon>Pseudomonadota</taxon>
        <taxon>Gammaproteobacteria</taxon>
        <taxon>Pseudomonadales</taxon>
        <taxon>Pseudomonadaceae</taxon>
        <taxon>Pseudomonas</taxon>
    </lineage>
</organism>
<evidence type="ECO:0000313" key="3">
    <source>
        <dbReference type="EMBL" id="QHG65258.2"/>
    </source>
</evidence>